<dbReference type="Gene3D" id="3.90.1200.10">
    <property type="match status" value="1"/>
</dbReference>
<dbReference type="GO" id="GO:0004672">
    <property type="term" value="F:protein kinase activity"/>
    <property type="evidence" value="ECO:0007669"/>
    <property type="project" value="InterPro"/>
</dbReference>
<dbReference type="GO" id="GO:0005524">
    <property type="term" value="F:ATP binding"/>
    <property type="evidence" value="ECO:0007669"/>
    <property type="project" value="InterPro"/>
</dbReference>
<dbReference type="InterPro" id="IPR011009">
    <property type="entry name" value="Kinase-like_dom_sf"/>
</dbReference>
<dbReference type="OrthoDB" id="21342at2"/>
<reference evidence="3" key="1">
    <citation type="submission" date="2017-07" db="EMBL/GenBank/DDBJ databases">
        <title>Brachybacterium sp. VR2415.</title>
        <authorList>
            <person name="Tak E.J."/>
            <person name="Bae J.-W."/>
        </authorList>
    </citation>
    <scope>NUCLEOTIDE SEQUENCE [LARGE SCALE GENOMIC DNA]</scope>
    <source>
        <strain evidence="3">VR2415</strain>
    </source>
</reference>
<proteinExistence type="predicted"/>
<dbReference type="Proteomes" id="UP000198398">
    <property type="component" value="Chromosome"/>
</dbReference>
<dbReference type="PROSITE" id="PS50011">
    <property type="entry name" value="PROTEIN_KINASE_DOM"/>
    <property type="match status" value="1"/>
</dbReference>
<name>A0A220UFZ2_9MICO</name>
<dbReference type="KEGG" id="brv:CFK39_01890"/>
<keyword evidence="2" id="KW-0808">Transferase</keyword>
<gene>
    <name evidence="2" type="ORF">CFK39_01890</name>
</gene>
<keyword evidence="3" id="KW-1185">Reference proteome</keyword>
<sequence length="278" mass="31364">MTALTERQQALLARWLPGAELVEDHSWPLVQTTVLQLETPTHGAVIVKAGGPADHHLRRELRAHREWLEPWTRTGHAPRLLHAEEGAKLLVTEFLPGTLVEGHAAQDSPDTYRQAGELLARFHAQHAETVGDWHSRLACRARGWLERSHRISDGAVAALREEIDGWGSDGEVMLVPTHGDWQPRNWLIDHGEVRAIDFGRADLRPRVEDFARLARQDFTRDPRLEEAFLRGYGHDPRESDLWRPTLVTEAIGTAVWAFEVGNGPFEQVGLRQIAHLLG</sequence>
<evidence type="ECO:0000259" key="1">
    <source>
        <dbReference type="PROSITE" id="PS50011"/>
    </source>
</evidence>
<evidence type="ECO:0000313" key="2">
    <source>
        <dbReference type="EMBL" id="ASK67005.1"/>
    </source>
</evidence>
<protein>
    <submittedName>
        <fullName evidence="2">Aminoglycoside phosphotransferase</fullName>
    </submittedName>
</protein>
<dbReference type="InterPro" id="IPR002575">
    <property type="entry name" value="Aminoglycoside_PTrfase"/>
</dbReference>
<dbReference type="InterPro" id="IPR000719">
    <property type="entry name" value="Prot_kinase_dom"/>
</dbReference>
<organism evidence="2 3">
    <name type="scientific">Brachybacterium avium</name>
    <dbReference type="NCBI Taxonomy" id="2017485"/>
    <lineage>
        <taxon>Bacteria</taxon>
        <taxon>Bacillati</taxon>
        <taxon>Actinomycetota</taxon>
        <taxon>Actinomycetes</taxon>
        <taxon>Micrococcales</taxon>
        <taxon>Dermabacteraceae</taxon>
        <taxon>Brachybacterium</taxon>
    </lineage>
</organism>
<dbReference type="SUPFAM" id="SSF56112">
    <property type="entry name" value="Protein kinase-like (PK-like)"/>
    <property type="match status" value="1"/>
</dbReference>
<feature type="domain" description="Protein kinase" evidence="1">
    <location>
        <begin position="1"/>
        <end position="278"/>
    </location>
</feature>
<dbReference type="AlphaFoldDB" id="A0A220UFZ2"/>
<evidence type="ECO:0000313" key="3">
    <source>
        <dbReference type="Proteomes" id="UP000198398"/>
    </source>
</evidence>
<dbReference type="Pfam" id="PF01636">
    <property type="entry name" value="APH"/>
    <property type="match status" value="1"/>
</dbReference>
<accession>A0A220UFZ2</accession>
<dbReference type="EMBL" id="CP022316">
    <property type="protein sequence ID" value="ASK67005.1"/>
    <property type="molecule type" value="Genomic_DNA"/>
</dbReference>